<evidence type="ECO:0000256" key="3">
    <source>
        <dbReference type="ARBA" id="ARBA00022448"/>
    </source>
</evidence>
<feature type="signal peptide" evidence="11">
    <location>
        <begin position="1"/>
        <end position="22"/>
    </location>
</feature>
<evidence type="ECO:0000256" key="2">
    <source>
        <dbReference type="ARBA" id="ARBA00007055"/>
    </source>
</evidence>
<evidence type="ECO:0000256" key="4">
    <source>
        <dbReference type="ARBA" id="ARBA00022452"/>
    </source>
</evidence>
<dbReference type="GO" id="GO:0046930">
    <property type="term" value="C:pore complex"/>
    <property type="evidence" value="ECO:0007669"/>
    <property type="project" value="UniProtKB-KW"/>
</dbReference>
<dbReference type="AlphaFoldDB" id="A0A8B3F8Q6"/>
<dbReference type="RefSeq" id="WP_033071656.1">
    <property type="nucleotide sequence ID" value="NZ_CP015749.1"/>
</dbReference>
<evidence type="ECO:0000256" key="5">
    <source>
        <dbReference type="ARBA" id="ARBA00022692"/>
    </source>
</evidence>
<reference evidence="12 13" key="1">
    <citation type="journal article" date="2018" name="BMC Genomics">
        <title>High genomic variability in the plant pathogenic bacterium Pectobacterium parmentieri deciphered from de novo assembled complete genomes.</title>
        <authorList>
            <person name="Zoledowska S."/>
            <person name="Motyka-Pomagruk A."/>
            <person name="Sledz W."/>
            <person name="Mengoni A."/>
            <person name="Lojkowska E."/>
        </authorList>
    </citation>
    <scope>NUCLEOTIDE SEQUENCE [LARGE SCALE GENOMIC DNA]</scope>
    <source>
        <strain evidence="12 13">IFB5626</strain>
    </source>
</reference>
<evidence type="ECO:0000256" key="10">
    <source>
        <dbReference type="SAM" id="Coils"/>
    </source>
</evidence>
<keyword evidence="3" id="KW-0813">Transport</keyword>
<dbReference type="SUPFAM" id="SSF56935">
    <property type="entry name" value="Porins"/>
    <property type="match status" value="1"/>
</dbReference>
<sequence length="518" mass="58582">MNPTKIALAISCLLLPLSIAQAEKLSLEQRLEILEKELDKNRDELRDTKKEFMEYKQKNENKVITLAPSAGGGDNQEAKLMLDKPVVQSVTMKDISKYVKDDIGFTYSGYFRTGWSAGNNGSPKSYAIGSLGRFGNENSTWFDLFLKQRVYRDGDKSATAVIKLDGQVGQQYESSWFGDDSANENKLQFSDVYVTTKGFLPFAPEADFWVGKHALPVYEIQMLDWKSVRTSSGSGVGIENINLGKAKLDVSLTREDIDVNNRSRTSKKQENTNSIDLRYRNIPLWDRGSLTLAGRYTMANKTNEQKNNEDNGTSYKLKDAWMTAAILRQEFQEMSFNEFTLQVANNSIASSFSRSTGSSPFLGLNGIYYGDHTNGLAWRAISQGEAFITNNILMANAVVFSKGSDVYSYESGAHSDFESYKMVVRPAWVWDRSNQTGVELGWFYQENTASDGRKLKEKGYKTTLYHALKVDTSMLTSRPEIRLYGTYLKSQENELTNYSFRDGKKDQFTVGIQSEVWW</sequence>
<keyword evidence="6" id="KW-0406">Ion transport</keyword>
<evidence type="ECO:0000313" key="13">
    <source>
        <dbReference type="Proteomes" id="UP000269665"/>
    </source>
</evidence>
<evidence type="ECO:0000313" key="12">
    <source>
        <dbReference type="EMBL" id="RKO76755.1"/>
    </source>
</evidence>
<organism evidence="12 13">
    <name type="scientific">Pectobacterium parmentieri</name>
    <dbReference type="NCBI Taxonomy" id="1905730"/>
    <lineage>
        <taxon>Bacteria</taxon>
        <taxon>Pseudomonadati</taxon>
        <taxon>Pseudomonadota</taxon>
        <taxon>Gammaproteobacteria</taxon>
        <taxon>Enterobacterales</taxon>
        <taxon>Pectobacteriaceae</taxon>
        <taxon>Pectobacterium</taxon>
    </lineage>
</organism>
<dbReference type="InterPro" id="IPR050286">
    <property type="entry name" value="G_neg_Bact_CarbUptk_Porin"/>
</dbReference>
<gene>
    <name evidence="12" type="ORF">C5E00_08150</name>
</gene>
<protein>
    <submittedName>
        <fullName evidence="12">Carbohydrate porin</fullName>
    </submittedName>
</protein>
<keyword evidence="9" id="KW-0998">Cell outer membrane</keyword>
<evidence type="ECO:0000256" key="9">
    <source>
        <dbReference type="ARBA" id="ARBA00023237"/>
    </source>
</evidence>
<dbReference type="GO" id="GO:0009279">
    <property type="term" value="C:cell outer membrane"/>
    <property type="evidence" value="ECO:0007669"/>
    <property type="project" value="UniProtKB-SubCell"/>
</dbReference>
<keyword evidence="5" id="KW-0812">Transmembrane</keyword>
<dbReference type="PANTHER" id="PTHR38762">
    <property type="entry name" value="CRYPTIC OUTER MEMBRANE PORIN BGLH-RELATED"/>
    <property type="match status" value="1"/>
</dbReference>
<comment type="similarity">
    <text evidence="2">Belongs to the porin LamB (TC 1.B.3) family.</text>
</comment>
<evidence type="ECO:0000256" key="6">
    <source>
        <dbReference type="ARBA" id="ARBA00023065"/>
    </source>
</evidence>
<name>A0A8B3F8Q6_PECPM</name>
<dbReference type="Pfam" id="PF02264">
    <property type="entry name" value="LamB"/>
    <property type="match status" value="1"/>
</dbReference>
<dbReference type="CDD" id="cd01346">
    <property type="entry name" value="Maltoporin-like"/>
    <property type="match status" value="1"/>
</dbReference>
<dbReference type="KEGG" id="ppar:A8F97_04930"/>
<dbReference type="OrthoDB" id="106611at2"/>
<dbReference type="EMBL" id="PSZG01000001">
    <property type="protein sequence ID" value="RKO76755.1"/>
    <property type="molecule type" value="Genomic_DNA"/>
</dbReference>
<dbReference type="GO" id="GO:0006811">
    <property type="term" value="P:monoatomic ion transport"/>
    <property type="evidence" value="ECO:0007669"/>
    <property type="project" value="UniProtKB-KW"/>
</dbReference>
<feature type="coiled-coil region" evidence="10">
    <location>
        <begin position="17"/>
        <end position="58"/>
    </location>
</feature>
<evidence type="ECO:0000256" key="8">
    <source>
        <dbReference type="ARBA" id="ARBA00023136"/>
    </source>
</evidence>
<dbReference type="GO" id="GO:0015288">
    <property type="term" value="F:porin activity"/>
    <property type="evidence" value="ECO:0007669"/>
    <property type="project" value="UniProtKB-KW"/>
</dbReference>
<dbReference type="PANTHER" id="PTHR38762:SF1">
    <property type="entry name" value="CRYPTIC OUTER MEMBRANE PORIN BGLH-RELATED"/>
    <property type="match status" value="1"/>
</dbReference>
<dbReference type="Proteomes" id="UP000269665">
    <property type="component" value="Unassembled WGS sequence"/>
</dbReference>
<feature type="chain" id="PRO_5032763421" evidence="11">
    <location>
        <begin position="23"/>
        <end position="518"/>
    </location>
</feature>
<evidence type="ECO:0000256" key="1">
    <source>
        <dbReference type="ARBA" id="ARBA00004571"/>
    </source>
</evidence>
<keyword evidence="7" id="KW-0626">Porin</keyword>
<proteinExistence type="inferred from homology"/>
<evidence type="ECO:0000256" key="11">
    <source>
        <dbReference type="SAM" id="SignalP"/>
    </source>
</evidence>
<accession>A0A8B3F8Q6</accession>
<comment type="subcellular location">
    <subcellularLocation>
        <location evidence="1">Cell outer membrane</location>
        <topology evidence="1">Multi-pass membrane protein</topology>
    </subcellularLocation>
</comment>
<comment type="caution">
    <text evidence="12">The sequence shown here is derived from an EMBL/GenBank/DDBJ whole genome shotgun (WGS) entry which is preliminary data.</text>
</comment>
<dbReference type="GO" id="GO:0015774">
    <property type="term" value="P:polysaccharide transport"/>
    <property type="evidence" value="ECO:0007669"/>
    <property type="project" value="TreeGrafter"/>
</dbReference>
<keyword evidence="4" id="KW-1134">Transmembrane beta strand</keyword>
<dbReference type="Gene3D" id="2.40.170.10">
    <property type="entry name" value="Porin, LamB type"/>
    <property type="match status" value="1"/>
</dbReference>
<keyword evidence="11" id="KW-0732">Signal</keyword>
<keyword evidence="10" id="KW-0175">Coiled coil</keyword>
<dbReference type="GO" id="GO:0015144">
    <property type="term" value="F:carbohydrate transmembrane transporter activity"/>
    <property type="evidence" value="ECO:0007669"/>
    <property type="project" value="TreeGrafter"/>
</dbReference>
<keyword evidence="8" id="KW-0472">Membrane</keyword>
<dbReference type="GeneID" id="45848803"/>
<dbReference type="InterPro" id="IPR036998">
    <property type="entry name" value="Porin_LamB_sf"/>
</dbReference>
<dbReference type="InterPro" id="IPR003192">
    <property type="entry name" value="Porin_LamB"/>
</dbReference>
<evidence type="ECO:0000256" key="7">
    <source>
        <dbReference type="ARBA" id="ARBA00023114"/>
    </source>
</evidence>